<evidence type="ECO:0000256" key="1">
    <source>
        <dbReference type="SAM" id="MobiDB-lite"/>
    </source>
</evidence>
<name>A0A9Q0IYI9_9ROSI</name>
<evidence type="ECO:0000313" key="4">
    <source>
        <dbReference type="Proteomes" id="UP001141552"/>
    </source>
</evidence>
<dbReference type="InterPro" id="IPR011051">
    <property type="entry name" value="RmlC_Cupin_sf"/>
</dbReference>
<feature type="non-terminal residue" evidence="3">
    <location>
        <position position="1"/>
    </location>
</feature>
<feature type="non-terminal residue" evidence="3">
    <location>
        <position position="279"/>
    </location>
</feature>
<dbReference type="InterPro" id="IPR014710">
    <property type="entry name" value="RmlC-like_jellyroll"/>
</dbReference>
<accession>A0A9Q0IYI9</accession>
<dbReference type="AlphaFoldDB" id="A0A9Q0IYI9"/>
<dbReference type="PANTHER" id="PTHR31189:SF13">
    <property type="entry name" value="CUPINCIN"/>
    <property type="match status" value="1"/>
</dbReference>
<evidence type="ECO:0000259" key="2">
    <source>
        <dbReference type="SMART" id="SM00835"/>
    </source>
</evidence>
<dbReference type="CDD" id="cd02244">
    <property type="entry name" value="cupin_7S_vicilin-like_N"/>
    <property type="match status" value="1"/>
</dbReference>
<gene>
    <name evidence="3" type="ORF">Tsubulata_041573</name>
</gene>
<comment type="caution">
    <text evidence="3">The sequence shown here is derived from an EMBL/GenBank/DDBJ whole genome shotgun (WGS) entry which is preliminary data.</text>
</comment>
<dbReference type="OrthoDB" id="851486at2759"/>
<reference evidence="3" key="2">
    <citation type="journal article" date="2023" name="Plants (Basel)">
        <title>Annotation of the Turnera subulata (Passifloraceae) Draft Genome Reveals the S-Locus Evolved after the Divergence of Turneroideae from Passifloroideae in a Stepwise Manner.</title>
        <authorList>
            <person name="Henning P.M."/>
            <person name="Roalson E.H."/>
            <person name="Mir W."/>
            <person name="McCubbin A.G."/>
            <person name="Shore J.S."/>
        </authorList>
    </citation>
    <scope>NUCLEOTIDE SEQUENCE</scope>
    <source>
        <strain evidence="3">F60SS</strain>
    </source>
</reference>
<dbReference type="PANTHER" id="PTHR31189">
    <property type="entry name" value="OS03G0336100 PROTEIN-RELATED"/>
    <property type="match status" value="1"/>
</dbReference>
<dbReference type="Pfam" id="PF00190">
    <property type="entry name" value="Cupin_1"/>
    <property type="match status" value="1"/>
</dbReference>
<reference evidence="3" key="1">
    <citation type="submission" date="2022-02" db="EMBL/GenBank/DDBJ databases">
        <authorList>
            <person name="Henning P.M."/>
            <person name="McCubbin A.G."/>
            <person name="Shore J.S."/>
        </authorList>
    </citation>
    <scope>NUCLEOTIDE SEQUENCE</scope>
    <source>
        <strain evidence="3">F60SS</strain>
        <tissue evidence="3">Leaves</tissue>
    </source>
</reference>
<keyword evidence="4" id="KW-1185">Reference proteome</keyword>
<organism evidence="3 4">
    <name type="scientific">Turnera subulata</name>
    <dbReference type="NCBI Taxonomy" id="218843"/>
    <lineage>
        <taxon>Eukaryota</taxon>
        <taxon>Viridiplantae</taxon>
        <taxon>Streptophyta</taxon>
        <taxon>Embryophyta</taxon>
        <taxon>Tracheophyta</taxon>
        <taxon>Spermatophyta</taxon>
        <taxon>Magnoliopsida</taxon>
        <taxon>eudicotyledons</taxon>
        <taxon>Gunneridae</taxon>
        <taxon>Pentapetalae</taxon>
        <taxon>rosids</taxon>
        <taxon>fabids</taxon>
        <taxon>Malpighiales</taxon>
        <taxon>Passifloraceae</taxon>
        <taxon>Turnera</taxon>
    </lineage>
</organism>
<dbReference type="Gene3D" id="2.60.120.1450">
    <property type="match status" value="1"/>
</dbReference>
<feature type="domain" description="Cupin type-1" evidence="2">
    <location>
        <begin position="67"/>
        <end position="198"/>
    </location>
</feature>
<protein>
    <recommendedName>
        <fullName evidence="2">Cupin type-1 domain-containing protein</fullName>
    </recommendedName>
</protein>
<feature type="compositionally biased region" description="Basic and acidic residues" evidence="1">
    <location>
        <begin position="25"/>
        <end position="55"/>
    </location>
</feature>
<dbReference type="EMBL" id="JAKUCV010007756">
    <property type="protein sequence ID" value="KAJ4822088.1"/>
    <property type="molecule type" value="Genomic_DNA"/>
</dbReference>
<feature type="region of interest" description="Disordered" evidence="1">
    <location>
        <begin position="25"/>
        <end position="66"/>
    </location>
</feature>
<dbReference type="Proteomes" id="UP001141552">
    <property type="component" value="Unassembled WGS sequence"/>
</dbReference>
<sequence length="279" mass="32721">SHHDNPEDPQRRRFEECLDVCRRQPPSERQQCEKSCRREFEKPGGRNPRREMGRGEEEEQEESGNPYFFHPQKFRSRFETQHGHFRVLQRFSKRSKLFQGIDDYRFAVLEANPNTFVVPHHWDSEAAFFVLRGNGTITSVVGEKKESHNLEFGDVMRVPAGATIYLINPNDNEKLRVAMLLYPVNTPGKFRTPRDQLDRLFGQQRQGIIFKAPRETLKSLSQHATSTKRRGHEFRHPFNLLNQKPVYSNNFGRFFEASPDDFKQLQDLEVSVAFADIKQ</sequence>
<dbReference type="SUPFAM" id="SSF51182">
    <property type="entry name" value="RmlC-like cupins"/>
    <property type="match status" value="2"/>
</dbReference>
<evidence type="ECO:0000313" key="3">
    <source>
        <dbReference type="EMBL" id="KAJ4822088.1"/>
    </source>
</evidence>
<proteinExistence type="predicted"/>
<dbReference type="SMART" id="SM00835">
    <property type="entry name" value="Cupin_1"/>
    <property type="match status" value="1"/>
</dbReference>
<dbReference type="Gene3D" id="2.60.120.10">
    <property type="entry name" value="Jelly Rolls"/>
    <property type="match status" value="2"/>
</dbReference>
<dbReference type="InterPro" id="IPR050253">
    <property type="entry name" value="Seed_Storage-Functional"/>
</dbReference>
<dbReference type="InterPro" id="IPR006045">
    <property type="entry name" value="Cupin_1"/>
</dbReference>